<feature type="transmembrane region" description="Helical" evidence="1">
    <location>
        <begin position="47"/>
        <end position="70"/>
    </location>
</feature>
<protein>
    <submittedName>
        <fullName evidence="2">Uncharacterized protein</fullName>
    </submittedName>
</protein>
<dbReference type="EMBL" id="DF142915">
    <property type="protein sequence ID" value="GAA29369.1"/>
    <property type="molecule type" value="Genomic_DNA"/>
</dbReference>
<evidence type="ECO:0000313" key="2">
    <source>
        <dbReference type="EMBL" id="GAA29369.1"/>
    </source>
</evidence>
<keyword evidence="1" id="KW-0812">Transmembrane</keyword>
<evidence type="ECO:0000256" key="1">
    <source>
        <dbReference type="SAM" id="Phobius"/>
    </source>
</evidence>
<sequence length="249" mass="28599">MTSMFNTDDSLLAMSYVPFGPSDLKKTPYNSTCCYLLPFFQTDHSTVFILTSCLKLISVLIGLGLFMYCANGSAFVLPVKYDERGIPFVEYGEHKYPIREDRDINFRDENGCTVHLDLRLPTVDEMEMETGFVQGSLRVNEHAAPLICSRLSHPVIVPKNPDRQKTINERFSWVADQQRLKRAEESESRQAGHRNVFYSLVCPFIADTDAMLELMSVVQLWTTWSDRITRCSYETFLPGLTVFIRKDHN</sequence>
<dbReference type="AlphaFoldDB" id="H2KPK5"/>
<proteinExistence type="predicted"/>
<reference key="2">
    <citation type="submission" date="2011-10" db="EMBL/GenBank/DDBJ databases">
        <title>The genome and transcriptome sequence of Clonorchis sinensis provide insights into the carcinogenic liver fluke.</title>
        <authorList>
            <person name="Wang X."/>
            <person name="Huang Y."/>
            <person name="Chen W."/>
            <person name="Liu H."/>
            <person name="Guo L."/>
            <person name="Chen Y."/>
            <person name="Luo F."/>
            <person name="Zhou W."/>
            <person name="Sun J."/>
            <person name="Mao Q."/>
            <person name="Liang P."/>
            <person name="Zhou C."/>
            <person name="Tian Y."/>
            <person name="Men J."/>
            <person name="Lv X."/>
            <person name="Huang L."/>
            <person name="Zhou J."/>
            <person name="Hu Y."/>
            <person name="Li R."/>
            <person name="Zhang F."/>
            <person name="Lei H."/>
            <person name="Li X."/>
            <person name="Hu X."/>
            <person name="Liang C."/>
            <person name="Xu J."/>
            <person name="Wu Z."/>
            <person name="Yu X."/>
        </authorList>
    </citation>
    <scope>NUCLEOTIDE SEQUENCE</scope>
    <source>
        <strain>Henan</strain>
    </source>
</reference>
<evidence type="ECO:0000313" key="3">
    <source>
        <dbReference type="Proteomes" id="UP000008909"/>
    </source>
</evidence>
<name>H2KPK5_CLOSI</name>
<gene>
    <name evidence="2" type="ORF">CLF_102157</name>
</gene>
<dbReference type="Proteomes" id="UP000008909">
    <property type="component" value="Unassembled WGS sequence"/>
</dbReference>
<reference evidence="2" key="1">
    <citation type="journal article" date="2011" name="Genome Biol.">
        <title>The draft genome of the carcinogenic human liver fluke Clonorchis sinensis.</title>
        <authorList>
            <person name="Wang X."/>
            <person name="Chen W."/>
            <person name="Huang Y."/>
            <person name="Sun J."/>
            <person name="Men J."/>
            <person name="Liu H."/>
            <person name="Luo F."/>
            <person name="Guo L."/>
            <person name="Lv X."/>
            <person name="Deng C."/>
            <person name="Zhou C."/>
            <person name="Fan Y."/>
            <person name="Li X."/>
            <person name="Huang L."/>
            <person name="Hu Y."/>
            <person name="Liang C."/>
            <person name="Hu X."/>
            <person name="Xu J."/>
            <person name="Yu X."/>
        </authorList>
    </citation>
    <scope>NUCLEOTIDE SEQUENCE [LARGE SCALE GENOMIC DNA]</scope>
    <source>
        <strain evidence="2">Henan</strain>
    </source>
</reference>
<organism evidence="2 3">
    <name type="scientific">Clonorchis sinensis</name>
    <name type="common">Chinese liver fluke</name>
    <dbReference type="NCBI Taxonomy" id="79923"/>
    <lineage>
        <taxon>Eukaryota</taxon>
        <taxon>Metazoa</taxon>
        <taxon>Spiralia</taxon>
        <taxon>Lophotrochozoa</taxon>
        <taxon>Platyhelminthes</taxon>
        <taxon>Trematoda</taxon>
        <taxon>Digenea</taxon>
        <taxon>Opisthorchiida</taxon>
        <taxon>Opisthorchiata</taxon>
        <taxon>Opisthorchiidae</taxon>
        <taxon>Clonorchis</taxon>
    </lineage>
</organism>
<keyword evidence="1" id="KW-0472">Membrane</keyword>
<keyword evidence="1" id="KW-1133">Transmembrane helix</keyword>
<accession>H2KPK5</accession>
<keyword evidence="3" id="KW-1185">Reference proteome</keyword>